<keyword evidence="16" id="KW-1185">Reference proteome</keyword>
<proteinExistence type="inferred from homology"/>
<dbReference type="GeneTree" id="ENSGT00940000159991"/>
<sequence>MPTIVRAGSLKDPEVAELFYKEDPEKLFTDLREIGHGSFGAVYFAHDIRTNEVVAIKKMSYSGKQSNEKWQDIVKEVKFLQKLRHPNTVEYRGCYLREHTAWLVMEYCLGSASDLLEVHKKPLQEVEIAAITHGALQGLVYLHSHNMIHRDVKAGNILLTEPGQVKLGDFGSASIMAPANSFVGTPYWMAPEVILAMDEGQYDGKVDVWSLGITCIELAERKPPLFNMNAMSALYHIAQNESPVLQSSHWSDYFRNFVDSCLQKIAQDRPTSDVLLKHHFLSRERPVTVVMDLIARTKDAVRELDNLQYRKMKKILFQETHNGPAAEGTEEEEDVEQYLLRTGTVNSMESSHSLPSMSISASSHSSSVNSLADGSDDSGEMAMMQEGEHTVTSNSSVLHKPLNHENLYDDPYQPEVDSQQQGPSGGRRRRGRDHFATIRTASLVTRQIQEHEQGSALREQMSRYKRMRRQHQKQLMALENKLKAEMDEHQLRLDKELETQRNSFSSEADKLSKKHQAVLEKECKSALTEEKKFQQHILGQQKKELSGLLESQKRQYRQRKEQLKEELSENQSTPKREKQEWLVQQKECLQQLQAEEEAGLLRRQRQYYELQGRQYKRKMLLTRHNLEQDLLREDLNKKQTLKDLECAMLLRHHESTQELEFRQLGLVQHTRADLIRTQHQTELTNQMEYNNRREQELRQKHAVEVRQQPKSLRSKELQIKRQFQDTCKIQTRQYKALRNHLLENTPKSDHKAVLKRLKDEQTRKLAILAEQYDHSINDMLSTQALRLDETQEAEYQALRMQLQQELELLNAYQSKIKMHTDTQHEREVKELEQRVSIRRALLEQRIEEEMLALQNERSERIRSLLERQASEIEAFDSESLRLGFSSLALTGIPSEAHPKQGYPWSHGGPPLSRRGPSRADSSSSSHGLGPLHHSSRSSSSASHHSRHQLPQHYHHQSTPQLYREREKEKERAPAHTHLFSHHHLPSRSSSQSLALLPPPPPPAPPSISSGPPAPQGVYGAGLVVRGPSLLALRNSPQPPRRTASGGAGGGADAVLSRSTSVTSHISNGSHLSYS</sequence>
<evidence type="ECO:0000256" key="4">
    <source>
        <dbReference type="ARBA" id="ARBA00022679"/>
    </source>
</evidence>
<dbReference type="PANTHER" id="PTHR47167">
    <property type="entry name" value="SERINE/THREONINE-PROTEIN KINASE TAO1-LIKE PROTEIN"/>
    <property type="match status" value="1"/>
</dbReference>
<feature type="compositionally biased region" description="Polar residues" evidence="13">
    <location>
        <begin position="1056"/>
        <end position="1074"/>
    </location>
</feature>
<dbReference type="SUPFAM" id="SSF56112">
    <property type="entry name" value="Protein kinase-like (PK-like)"/>
    <property type="match status" value="1"/>
</dbReference>
<reference evidence="15" key="2">
    <citation type="submission" date="2025-09" db="UniProtKB">
        <authorList>
            <consortium name="Ensembl"/>
        </authorList>
    </citation>
    <scope>IDENTIFICATION</scope>
</reference>
<keyword evidence="7 11" id="KW-0067">ATP-binding</keyword>
<name>A0A9J8D525_CYPCA</name>
<dbReference type="FunFam" id="3.30.200.20:FF:000029">
    <property type="entry name" value="Serine/threonine-protein kinase TAO2, putative"/>
    <property type="match status" value="1"/>
</dbReference>
<feature type="region of interest" description="Disordered" evidence="13">
    <location>
        <begin position="549"/>
        <end position="578"/>
    </location>
</feature>
<protein>
    <recommendedName>
        <fullName evidence="2">non-specific serine/threonine protein kinase</fullName>
        <ecNumber evidence="2">2.7.11.1</ecNumber>
    </recommendedName>
</protein>
<dbReference type="Gene3D" id="1.10.510.10">
    <property type="entry name" value="Transferase(Phosphotransferase) domain 1"/>
    <property type="match status" value="1"/>
</dbReference>
<dbReference type="Gene3D" id="3.30.200.20">
    <property type="entry name" value="Phosphorylase Kinase, domain 1"/>
    <property type="match status" value="1"/>
</dbReference>
<comment type="similarity">
    <text evidence="1">Belongs to the protein kinase superfamily. STE Ser/Thr protein kinase family. STE20 subfamily.</text>
</comment>
<dbReference type="GO" id="GO:0005737">
    <property type="term" value="C:cytoplasm"/>
    <property type="evidence" value="ECO:0007669"/>
    <property type="project" value="TreeGrafter"/>
</dbReference>
<dbReference type="Ensembl" id="ENSCCRT00000192385.1">
    <property type="protein sequence ID" value="ENSCCRP00000177184.1"/>
    <property type="gene ID" value="ENSCCRG00000058688.1"/>
</dbReference>
<feature type="region of interest" description="Disordered" evidence="13">
    <location>
        <begin position="895"/>
        <end position="1074"/>
    </location>
</feature>
<keyword evidence="3" id="KW-0723">Serine/threonine-protein kinase</keyword>
<keyword evidence="4" id="KW-0808">Transferase</keyword>
<dbReference type="Pfam" id="PF00069">
    <property type="entry name" value="Pkinase"/>
    <property type="match status" value="1"/>
</dbReference>
<evidence type="ECO:0000256" key="1">
    <source>
        <dbReference type="ARBA" id="ARBA00008874"/>
    </source>
</evidence>
<dbReference type="PROSITE" id="PS00108">
    <property type="entry name" value="PROTEIN_KINASE_ST"/>
    <property type="match status" value="1"/>
</dbReference>
<feature type="coiled-coil region" evidence="12">
    <location>
        <begin position="461"/>
        <end position="499"/>
    </location>
</feature>
<evidence type="ECO:0000256" key="11">
    <source>
        <dbReference type="PROSITE-ProRule" id="PRU10141"/>
    </source>
</evidence>
<feature type="compositionally biased region" description="Pro residues" evidence="13">
    <location>
        <begin position="996"/>
        <end position="1005"/>
    </location>
</feature>
<feature type="compositionally biased region" description="Low complexity" evidence="13">
    <location>
        <begin position="347"/>
        <end position="372"/>
    </location>
</feature>
<accession>A0A9J8D525</accession>
<feature type="compositionally biased region" description="Basic and acidic residues" evidence="13">
    <location>
        <begin position="558"/>
        <end position="567"/>
    </location>
</feature>
<dbReference type="PROSITE" id="PS00107">
    <property type="entry name" value="PROTEIN_KINASE_ATP"/>
    <property type="match status" value="1"/>
</dbReference>
<evidence type="ECO:0000256" key="2">
    <source>
        <dbReference type="ARBA" id="ARBA00012513"/>
    </source>
</evidence>
<dbReference type="InterPro" id="IPR000719">
    <property type="entry name" value="Prot_kinase_dom"/>
</dbReference>
<feature type="compositionally biased region" description="Low complexity" evidence="13">
    <location>
        <begin position="912"/>
        <end position="942"/>
    </location>
</feature>
<dbReference type="InterPro" id="IPR017441">
    <property type="entry name" value="Protein_kinase_ATP_BS"/>
</dbReference>
<evidence type="ECO:0000256" key="9">
    <source>
        <dbReference type="ARBA" id="ARBA00047899"/>
    </source>
</evidence>
<evidence type="ECO:0000256" key="7">
    <source>
        <dbReference type="ARBA" id="ARBA00022840"/>
    </source>
</evidence>
<feature type="compositionally biased region" description="Basic and acidic residues" evidence="13">
    <location>
        <begin position="962"/>
        <end position="973"/>
    </location>
</feature>
<organism evidence="15 16">
    <name type="scientific">Cyprinus carpio carpio</name>
    <dbReference type="NCBI Taxonomy" id="630221"/>
    <lineage>
        <taxon>Eukaryota</taxon>
        <taxon>Metazoa</taxon>
        <taxon>Chordata</taxon>
        <taxon>Craniata</taxon>
        <taxon>Vertebrata</taxon>
        <taxon>Euteleostomi</taxon>
        <taxon>Actinopterygii</taxon>
        <taxon>Neopterygii</taxon>
        <taxon>Teleostei</taxon>
        <taxon>Ostariophysi</taxon>
        <taxon>Cypriniformes</taxon>
        <taxon>Cyprinidae</taxon>
        <taxon>Cyprininae</taxon>
        <taxon>Cyprinus</taxon>
    </lineage>
</organism>
<dbReference type="GO" id="GO:0004674">
    <property type="term" value="F:protein serine/threonine kinase activity"/>
    <property type="evidence" value="ECO:0007669"/>
    <property type="project" value="UniProtKB-KW"/>
</dbReference>
<feature type="domain" description="Protein kinase" evidence="14">
    <location>
        <begin position="28"/>
        <end position="281"/>
    </location>
</feature>
<comment type="catalytic activity">
    <reaction evidence="10">
        <text>L-seryl-[protein] + ATP = O-phospho-L-seryl-[protein] + ADP + H(+)</text>
        <dbReference type="Rhea" id="RHEA:17989"/>
        <dbReference type="Rhea" id="RHEA-COMP:9863"/>
        <dbReference type="Rhea" id="RHEA-COMP:11604"/>
        <dbReference type="ChEBI" id="CHEBI:15378"/>
        <dbReference type="ChEBI" id="CHEBI:29999"/>
        <dbReference type="ChEBI" id="CHEBI:30616"/>
        <dbReference type="ChEBI" id="CHEBI:83421"/>
        <dbReference type="ChEBI" id="CHEBI:456216"/>
        <dbReference type="EC" id="2.7.11.1"/>
    </reaction>
</comment>
<feature type="binding site" evidence="11">
    <location>
        <position position="58"/>
    </location>
    <ligand>
        <name>ATP</name>
        <dbReference type="ChEBI" id="CHEBI:30616"/>
    </ligand>
</feature>
<dbReference type="EC" id="2.7.11.1" evidence="2"/>
<keyword evidence="6" id="KW-0418">Kinase</keyword>
<dbReference type="GO" id="GO:0005524">
    <property type="term" value="F:ATP binding"/>
    <property type="evidence" value="ECO:0007669"/>
    <property type="project" value="UniProtKB-UniRule"/>
</dbReference>
<dbReference type="Proteomes" id="UP001108240">
    <property type="component" value="Unplaced"/>
</dbReference>
<feature type="compositionally biased region" description="Basic residues" evidence="13">
    <location>
        <begin position="943"/>
        <end position="955"/>
    </location>
</feature>
<dbReference type="InterPro" id="IPR008271">
    <property type="entry name" value="Ser/Thr_kinase_AS"/>
</dbReference>
<dbReference type="InterPro" id="IPR051234">
    <property type="entry name" value="TAO_STE20_kinase"/>
</dbReference>
<keyword evidence="5 11" id="KW-0547">Nucleotide-binding</keyword>
<evidence type="ECO:0000259" key="14">
    <source>
        <dbReference type="PROSITE" id="PS50011"/>
    </source>
</evidence>
<evidence type="ECO:0000256" key="12">
    <source>
        <dbReference type="SAM" id="Coils"/>
    </source>
</evidence>
<dbReference type="InterPro" id="IPR011009">
    <property type="entry name" value="Kinase-like_dom_sf"/>
</dbReference>
<feature type="region of interest" description="Disordered" evidence="13">
    <location>
        <begin position="347"/>
        <end position="380"/>
    </location>
</feature>
<dbReference type="SMART" id="SM00220">
    <property type="entry name" value="S_TKc"/>
    <property type="match status" value="1"/>
</dbReference>
<feature type="region of interest" description="Disordered" evidence="13">
    <location>
        <begin position="401"/>
        <end position="432"/>
    </location>
</feature>
<evidence type="ECO:0000256" key="3">
    <source>
        <dbReference type="ARBA" id="ARBA00022527"/>
    </source>
</evidence>
<evidence type="ECO:0000313" key="15">
    <source>
        <dbReference type="Ensembl" id="ENSCCRP00000177184.1"/>
    </source>
</evidence>
<evidence type="ECO:0000256" key="8">
    <source>
        <dbReference type="ARBA" id="ARBA00023054"/>
    </source>
</evidence>
<evidence type="ECO:0000313" key="16">
    <source>
        <dbReference type="Proteomes" id="UP001108240"/>
    </source>
</evidence>
<evidence type="ECO:0000256" key="13">
    <source>
        <dbReference type="SAM" id="MobiDB-lite"/>
    </source>
</evidence>
<dbReference type="PROSITE" id="PS50011">
    <property type="entry name" value="PROTEIN_KINASE_DOM"/>
    <property type="match status" value="1"/>
</dbReference>
<keyword evidence="8 12" id="KW-0175">Coiled coil</keyword>
<dbReference type="AlphaFoldDB" id="A0A9J8D525"/>
<comment type="catalytic activity">
    <reaction evidence="9">
        <text>L-threonyl-[protein] + ATP = O-phospho-L-threonyl-[protein] + ADP + H(+)</text>
        <dbReference type="Rhea" id="RHEA:46608"/>
        <dbReference type="Rhea" id="RHEA-COMP:11060"/>
        <dbReference type="Rhea" id="RHEA-COMP:11605"/>
        <dbReference type="ChEBI" id="CHEBI:15378"/>
        <dbReference type="ChEBI" id="CHEBI:30013"/>
        <dbReference type="ChEBI" id="CHEBI:30616"/>
        <dbReference type="ChEBI" id="CHEBI:61977"/>
        <dbReference type="ChEBI" id="CHEBI:456216"/>
        <dbReference type="EC" id="2.7.11.1"/>
    </reaction>
</comment>
<dbReference type="FunFam" id="1.10.510.10:FF:000030">
    <property type="entry name" value="Serine/threonine-protein kinase TAO2, putative"/>
    <property type="match status" value="1"/>
</dbReference>
<evidence type="ECO:0000256" key="6">
    <source>
        <dbReference type="ARBA" id="ARBA00022777"/>
    </source>
</evidence>
<reference evidence="15" key="1">
    <citation type="submission" date="2025-08" db="UniProtKB">
        <authorList>
            <consortium name="Ensembl"/>
        </authorList>
    </citation>
    <scope>IDENTIFICATION</scope>
</reference>
<evidence type="ECO:0000256" key="10">
    <source>
        <dbReference type="ARBA" id="ARBA00048679"/>
    </source>
</evidence>
<feature type="compositionally biased region" description="Low complexity" evidence="13">
    <location>
        <begin position="986"/>
        <end position="995"/>
    </location>
</feature>
<evidence type="ECO:0000256" key="5">
    <source>
        <dbReference type="ARBA" id="ARBA00022741"/>
    </source>
</evidence>
<dbReference type="PANTHER" id="PTHR47167:SF6">
    <property type="entry name" value="SERINE_THREONINE-PROTEIN KINASE TAO2"/>
    <property type="match status" value="1"/>
</dbReference>